<evidence type="ECO:0000256" key="2">
    <source>
        <dbReference type="SAM" id="SignalP"/>
    </source>
</evidence>
<dbReference type="InterPro" id="IPR024572">
    <property type="entry name" value="RcnB"/>
</dbReference>
<name>A0A024HM25_PSEKB</name>
<sequence>MKKTLALLCAALALAGPLSSFAQPGPDRGPDHRPPGYGQPPKPGHDHGRSGHADPRYYRDPHYQPRPGMPVPHREWRRGWVVQPVYRSDRYWVTDWHARHLYAPPRDHRWLYVNGDYVLIAIATGAVVSVLAGY</sequence>
<dbReference type="HOGENOM" id="CLU_102089_0_0_6"/>
<dbReference type="RefSeq" id="WP_043254042.1">
    <property type="nucleotide sequence ID" value="NZ_HG322950.1"/>
</dbReference>
<feature type="compositionally biased region" description="Basic and acidic residues" evidence="1">
    <location>
        <begin position="43"/>
        <end position="63"/>
    </location>
</feature>
<accession>A0A024HM25</accession>
<evidence type="ECO:0000313" key="3">
    <source>
        <dbReference type="EMBL" id="CDF85493.1"/>
    </source>
</evidence>
<evidence type="ECO:0000256" key="1">
    <source>
        <dbReference type="SAM" id="MobiDB-lite"/>
    </source>
</evidence>
<evidence type="ECO:0000313" key="4">
    <source>
        <dbReference type="Proteomes" id="UP000025241"/>
    </source>
</evidence>
<feature type="chain" id="PRO_5001530092" evidence="2">
    <location>
        <begin position="23"/>
        <end position="134"/>
    </location>
</feature>
<proteinExistence type="predicted"/>
<dbReference type="PATRIC" id="fig|1301098.3.peg.4173"/>
<dbReference type="Pfam" id="PF11776">
    <property type="entry name" value="RcnB"/>
    <property type="match status" value="1"/>
</dbReference>
<dbReference type="STRING" id="1301098.PKB_4167"/>
<reference evidence="3 4" key="1">
    <citation type="submission" date="2013-03" db="EMBL/GenBank/DDBJ databases">
        <authorList>
            <person name="Linke B."/>
        </authorList>
    </citation>
    <scope>NUCLEOTIDE SEQUENCE [LARGE SCALE GENOMIC DNA]</scope>
    <source>
        <strain evidence="3 4">B13</strain>
    </source>
</reference>
<feature type="region of interest" description="Disordered" evidence="1">
    <location>
        <begin position="19"/>
        <end position="72"/>
    </location>
</feature>
<dbReference type="Gene3D" id="3.10.450.160">
    <property type="entry name" value="inner membrane protein cigr"/>
    <property type="match status" value="1"/>
</dbReference>
<dbReference type="EMBL" id="HG322950">
    <property type="protein sequence ID" value="CDF85493.1"/>
    <property type="molecule type" value="Genomic_DNA"/>
</dbReference>
<dbReference type="Proteomes" id="UP000025241">
    <property type="component" value="Chromosome I"/>
</dbReference>
<organism evidence="3 4">
    <name type="scientific">Pseudomonas knackmussii (strain DSM 6978 / CCUG 54928 / LMG 23759 / B13)</name>
    <dbReference type="NCBI Taxonomy" id="1301098"/>
    <lineage>
        <taxon>Bacteria</taxon>
        <taxon>Pseudomonadati</taxon>
        <taxon>Pseudomonadota</taxon>
        <taxon>Gammaproteobacteria</taxon>
        <taxon>Pseudomonadales</taxon>
        <taxon>Pseudomonadaceae</taxon>
        <taxon>Pseudomonas</taxon>
    </lineage>
</organism>
<dbReference type="eggNOG" id="COG5455">
    <property type="taxonomic scope" value="Bacteria"/>
</dbReference>
<dbReference type="KEGG" id="pkc:PKB_4167"/>
<reference evidence="3 4" key="2">
    <citation type="submission" date="2014-05" db="EMBL/GenBank/DDBJ databases">
        <title>Genome sequence of the 3-chlorobenzoate degrading bacterium Pseudomonas knackmussii B13 shows multiple evidence for horizontal gene transfer.</title>
        <authorList>
            <person name="Miyazaki R."/>
            <person name="Bertelli C."/>
            <person name="Falquet L."/>
            <person name="Robinson-Rechavi M."/>
            <person name="Gharib W."/>
            <person name="Roy S."/>
            <person name="Van der Meer J.R."/>
        </authorList>
    </citation>
    <scope>NUCLEOTIDE SEQUENCE [LARGE SCALE GENOMIC DNA]</scope>
    <source>
        <strain evidence="3 4">B13</strain>
    </source>
</reference>
<dbReference type="AlphaFoldDB" id="A0A024HM25"/>
<dbReference type="OrthoDB" id="6687316at2"/>
<feature type="signal peptide" evidence="2">
    <location>
        <begin position="1"/>
        <end position="22"/>
    </location>
</feature>
<keyword evidence="2" id="KW-0732">Signal</keyword>
<protein>
    <submittedName>
        <fullName evidence="3">Hypothetical secreted protein</fullName>
    </submittedName>
</protein>
<gene>
    <name evidence="3" type="ORF">PKB_4167</name>
</gene>
<keyword evidence="4" id="KW-1185">Reference proteome</keyword>